<evidence type="ECO:0000256" key="1">
    <source>
        <dbReference type="SAM" id="Phobius"/>
    </source>
</evidence>
<name>A0A6N3CA72_9FIRM</name>
<feature type="transmembrane region" description="Helical" evidence="1">
    <location>
        <begin position="331"/>
        <end position="359"/>
    </location>
</feature>
<dbReference type="Pfam" id="PF03616">
    <property type="entry name" value="Glt_symporter"/>
    <property type="match status" value="1"/>
</dbReference>
<dbReference type="AlphaFoldDB" id="A0A6N3CA72"/>
<keyword evidence="1" id="KW-0472">Membrane</keyword>
<feature type="transmembrane region" description="Helical" evidence="1">
    <location>
        <begin position="129"/>
        <end position="154"/>
    </location>
</feature>
<feature type="transmembrane region" description="Helical" evidence="1">
    <location>
        <begin position="166"/>
        <end position="186"/>
    </location>
</feature>
<dbReference type="PANTHER" id="PTHR36178">
    <property type="entry name" value="SLR0625 PROTEIN"/>
    <property type="match status" value="1"/>
</dbReference>
<dbReference type="RefSeq" id="WP_021842307.1">
    <property type="nucleotide sequence ID" value="NZ_CACRUX010000050.1"/>
</dbReference>
<feature type="transmembrane region" description="Helical" evidence="1">
    <location>
        <begin position="252"/>
        <end position="270"/>
    </location>
</feature>
<reference evidence="2" key="1">
    <citation type="submission" date="2019-11" db="EMBL/GenBank/DDBJ databases">
        <authorList>
            <person name="Feng L."/>
        </authorList>
    </citation>
    <scope>NUCLEOTIDE SEQUENCE</scope>
    <source>
        <strain evidence="2">VrattiLFYP33</strain>
    </source>
</reference>
<gene>
    <name evidence="2" type="primary">gltS_1</name>
    <name evidence="2" type="ORF">VRLFYP33_00106</name>
</gene>
<feature type="transmembrane region" description="Helical" evidence="1">
    <location>
        <begin position="305"/>
        <end position="325"/>
    </location>
</feature>
<evidence type="ECO:0000313" key="2">
    <source>
        <dbReference type="EMBL" id="VYU11471.1"/>
    </source>
</evidence>
<organism evidence="2">
    <name type="scientific">Veillonella ratti</name>
    <dbReference type="NCBI Taxonomy" id="103892"/>
    <lineage>
        <taxon>Bacteria</taxon>
        <taxon>Bacillati</taxon>
        <taxon>Bacillota</taxon>
        <taxon>Negativicutes</taxon>
        <taxon>Veillonellales</taxon>
        <taxon>Veillonellaceae</taxon>
        <taxon>Veillonella</taxon>
    </lineage>
</organism>
<feature type="transmembrane region" description="Helical" evidence="1">
    <location>
        <begin position="41"/>
        <end position="64"/>
    </location>
</feature>
<proteinExistence type="predicted"/>
<dbReference type="GO" id="GO:0015501">
    <property type="term" value="F:glutamate:sodium symporter activity"/>
    <property type="evidence" value="ECO:0007669"/>
    <property type="project" value="InterPro"/>
</dbReference>
<feature type="transmembrane region" description="Helical" evidence="1">
    <location>
        <begin position="71"/>
        <end position="90"/>
    </location>
</feature>
<feature type="transmembrane region" description="Helical" evidence="1">
    <location>
        <begin position="96"/>
        <end position="117"/>
    </location>
</feature>
<dbReference type="PANTHER" id="PTHR36178:SF1">
    <property type="entry name" value="SODIUM_GLUTAMATE SYMPORTER"/>
    <property type="match status" value="1"/>
</dbReference>
<accession>A0A6N3CA72</accession>
<keyword evidence="1" id="KW-1133">Transmembrane helix</keyword>
<dbReference type="GO" id="GO:0015813">
    <property type="term" value="P:L-glutamate transmembrane transport"/>
    <property type="evidence" value="ECO:0007669"/>
    <property type="project" value="InterPro"/>
</dbReference>
<protein>
    <submittedName>
        <fullName evidence="2">Sodium/glutamate symport carrier protein</fullName>
    </submittedName>
</protein>
<sequence>MGAEVLTVKISSVQAVALAFVTYFIGLWIKNRVPVFQKLSLPTAVIGGLPFAFILSGLRVYGILQVDFDNTLSTVALLVFFTTIGMMASLKLIKYGGLALILYLIVSSILGFVQNLLGMSIAGAMGIDFHYGILAGAVSLMGGLGTSAAFGPYFETTYGIPGATTVAITAATFGMVVALVLGGPFGEFLIKHYKIKTPGTQHIDPATTPNATKNIPAADTDNPAAAQLEPHVFDMSILEEEETTDVNGVLKAAGFVFVAVGLGAVLSAYLNTIITLPAYIGAMLVAAVIRNIGDFSGMYRVQGGGLNVVSEVALTVYVTMAINSLKLYELIHLALPLVVILLAQTLLMIVFAWLGYFLLFGKNYDGVMLGVGGIGFAMGATANGLANMQSLAEKYGPSPKAWLIVSLVGAFLIDFVNAIIITWMGTW</sequence>
<feature type="transmembrane region" description="Helical" evidence="1">
    <location>
        <begin position="401"/>
        <end position="424"/>
    </location>
</feature>
<feature type="transmembrane region" description="Helical" evidence="1">
    <location>
        <begin position="12"/>
        <end position="29"/>
    </location>
</feature>
<dbReference type="EMBL" id="CACRUX010000050">
    <property type="protein sequence ID" value="VYU11471.1"/>
    <property type="molecule type" value="Genomic_DNA"/>
</dbReference>
<dbReference type="GO" id="GO:0016020">
    <property type="term" value="C:membrane"/>
    <property type="evidence" value="ECO:0007669"/>
    <property type="project" value="InterPro"/>
</dbReference>
<dbReference type="InterPro" id="IPR004445">
    <property type="entry name" value="GltS"/>
</dbReference>
<keyword evidence="1" id="KW-0812">Transmembrane</keyword>
<feature type="transmembrane region" description="Helical" evidence="1">
    <location>
        <begin position="366"/>
        <end position="386"/>
    </location>
</feature>